<evidence type="ECO:0000256" key="1">
    <source>
        <dbReference type="SAM" id="Phobius"/>
    </source>
</evidence>
<comment type="caution">
    <text evidence="2">The sequence shown here is derived from an EMBL/GenBank/DDBJ whole genome shotgun (WGS) entry which is preliminary data.</text>
</comment>
<organism evidence="2 3">
    <name type="scientific">Mesonia profundi</name>
    <dbReference type="NCBI Taxonomy" id="3070998"/>
    <lineage>
        <taxon>Bacteria</taxon>
        <taxon>Pseudomonadati</taxon>
        <taxon>Bacteroidota</taxon>
        <taxon>Flavobacteriia</taxon>
        <taxon>Flavobacteriales</taxon>
        <taxon>Flavobacteriaceae</taxon>
        <taxon>Mesonia</taxon>
    </lineage>
</organism>
<dbReference type="PANTHER" id="PTHR34219">
    <property type="entry name" value="IRON-REGULATED INNER MEMBRANE PROTEIN-RELATED"/>
    <property type="match status" value="1"/>
</dbReference>
<dbReference type="Pfam" id="PF03929">
    <property type="entry name" value="PepSY_TM"/>
    <property type="match status" value="1"/>
</dbReference>
<keyword evidence="1" id="KW-0812">Transmembrane</keyword>
<evidence type="ECO:0000313" key="2">
    <source>
        <dbReference type="EMBL" id="MDQ7917844.1"/>
    </source>
</evidence>
<feature type="transmembrane region" description="Helical" evidence="1">
    <location>
        <begin position="353"/>
        <end position="374"/>
    </location>
</feature>
<feature type="transmembrane region" description="Helical" evidence="1">
    <location>
        <begin position="203"/>
        <end position="223"/>
    </location>
</feature>
<proteinExistence type="predicted"/>
<dbReference type="Proteomes" id="UP001230915">
    <property type="component" value="Unassembled WGS sequence"/>
</dbReference>
<reference evidence="2 3" key="1">
    <citation type="submission" date="2023-08" db="EMBL/GenBank/DDBJ databases">
        <title>Mesonia sp. MT50, isolated from deep-sea sediment of the Mariana Trench.</title>
        <authorList>
            <person name="Fu H."/>
        </authorList>
    </citation>
    <scope>NUCLEOTIDE SEQUENCE [LARGE SCALE GENOMIC DNA]</scope>
    <source>
        <strain evidence="2 3">MT50</strain>
    </source>
</reference>
<evidence type="ECO:0000313" key="3">
    <source>
        <dbReference type="Proteomes" id="UP001230915"/>
    </source>
</evidence>
<gene>
    <name evidence="2" type="ORF">RBU60_09680</name>
</gene>
<dbReference type="InterPro" id="IPR005625">
    <property type="entry name" value="PepSY-ass_TM"/>
</dbReference>
<keyword evidence="3" id="KW-1185">Reference proteome</keyword>
<dbReference type="RefSeq" id="WP_308864700.1">
    <property type="nucleotide sequence ID" value="NZ_JAVHUL010000024.1"/>
</dbReference>
<protein>
    <submittedName>
        <fullName evidence="2">PepSY-associated TM helix domain-containing protein</fullName>
    </submittedName>
</protein>
<keyword evidence="1" id="KW-1133">Transmembrane helix</keyword>
<dbReference type="PANTHER" id="PTHR34219:SF3">
    <property type="entry name" value="BLL7967 PROTEIN"/>
    <property type="match status" value="1"/>
</dbReference>
<feature type="transmembrane region" description="Helical" evidence="1">
    <location>
        <begin position="21"/>
        <end position="45"/>
    </location>
</feature>
<name>A0ABU1A4N6_9FLAO</name>
<keyword evidence="1" id="KW-0472">Membrane</keyword>
<feature type="transmembrane region" description="Helical" evidence="1">
    <location>
        <begin position="151"/>
        <end position="171"/>
    </location>
</feature>
<dbReference type="EMBL" id="JAVHUL010000024">
    <property type="protein sequence ID" value="MDQ7917844.1"/>
    <property type="molecule type" value="Genomic_DNA"/>
</dbReference>
<sequence>MARQKGKIKNRSFLYRFSLWLHLWLGLISGVVIVVVSLTGAALVYEEELRLLLQGYQSVALQDEQFSPPSQIAESVKQQYKLDGVSSVIYRGATRSAIVPYYGDRENQVVHFVNPYSGEVLKQQRLDTDFFRQMVIGHYQLWLPRNIGKPIVAYGTLIFVIALITGMILWWPKKWKKREVKNALTIKWKAKFKRVNYDLHNVLGFYSLLVALILALTGMVYGMQWFKDASYYVASAGKSQPEFKRFVSDTTVESNYWQADEDRLLTQAINDGVDLQTHQFAIYYPRNKSAVWGTETNPTTKSRWKSIKASYEQGSLKKLNVDLPFSEINGGDQLMRINYDLHVGAIGGQWTKILAFLVCLISASLPITGFIVWWKKSKNKRWRALRFPLFSDR</sequence>
<accession>A0ABU1A4N6</accession>